<name>A0A0B6Y617_9EUPU</name>
<organism evidence="2">
    <name type="scientific">Arion vulgaris</name>
    <dbReference type="NCBI Taxonomy" id="1028688"/>
    <lineage>
        <taxon>Eukaryota</taxon>
        <taxon>Metazoa</taxon>
        <taxon>Spiralia</taxon>
        <taxon>Lophotrochozoa</taxon>
        <taxon>Mollusca</taxon>
        <taxon>Gastropoda</taxon>
        <taxon>Heterobranchia</taxon>
        <taxon>Euthyneura</taxon>
        <taxon>Panpulmonata</taxon>
        <taxon>Eupulmonata</taxon>
        <taxon>Stylommatophora</taxon>
        <taxon>Helicina</taxon>
        <taxon>Arionoidea</taxon>
        <taxon>Arionidae</taxon>
        <taxon>Arion</taxon>
    </lineage>
</organism>
<dbReference type="AlphaFoldDB" id="A0A0B6Y617"/>
<protein>
    <submittedName>
        <fullName evidence="2">Uncharacterized protein</fullName>
    </submittedName>
</protein>
<evidence type="ECO:0000256" key="1">
    <source>
        <dbReference type="SAM" id="MobiDB-lite"/>
    </source>
</evidence>
<evidence type="ECO:0000313" key="2">
    <source>
        <dbReference type="EMBL" id="CEK51513.1"/>
    </source>
</evidence>
<dbReference type="EMBL" id="HACG01004648">
    <property type="protein sequence ID" value="CEK51513.1"/>
    <property type="molecule type" value="Transcribed_RNA"/>
</dbReference>
<feature type="non-terminal residue" evidence="2">
    <location>
        <position position="130"/>
    </location>
</feature>
<feature type="non-terminal residue" evidence="2">
    <location>
        <position position="1"/>
    </location>
</feature>
<feature type="compositionally biased region" description="Basic and acidic residues" evidence="1">
    <location>
        <begin position="47"/>
        <end position="56"/>
    </location>
</feature>
<sequence length="130" mass="13965">GHEGHAVSLSCSCQRTCSSHIKKVDCGGGGNTDNNTEKKASSPHSHGGRDHMGNLKKDKYLMNTLNAHRAIKNMKYEHGGSYTDSSKCTETPGTDTHSISNVSGVMDKLDHIEDSITRYAGHKVAQLSPA</sequence>
<feature type="compositionally biased region" description="Polar residues" evidence="1">
    <location>
        <begin position="82"/>
        <end position="101"/>
    </location>
</feature>
<feature type="region of interest" description="Disordered" evidence="1">
    <location>
        <begin position="24"/>
        <end position="56"/>
    </location>
</feature>
<feature type="region of interest" description="Disordered" evidence="1">
    <location>
        <begin position="81"/>
        <end position="101"/>
    </location>
</feature>
<proteinExistence type="predicted"/>
<reference evidence="2" key="1">
    <citation type="submission" date="2014-12" db="EMBL/GenBank/DDBJ databases">
        <title>Insight into the proteome of Arion vulgaris.</title>
        <authorList>
            <person name="Aradska J."/>
            <person name="Bulat T."/>
            <person name="Smidak R."/>
            <person name="Sarate P."/>
            <person name="Gangsoo J."/>
            <person name="Sialana F."/>
            <person name="Bilban M."/>
            <person name="Lubec G."/>
        </authorList>
    </citation>
    <scope>NUCLEOTIDE SEQUENCE</scope>
    <source>
        <tissue evidence="2">Skin</tissue>
    </source>
</reference>
<accession>A0A0B6Y617</accession>
<gene>
    <name evidence="2" type="primary">ORF13608</name>
</gene>